<gene>
    <name evidence="1" type="ORF">L195_g008090</name>
</gene>
<evidence type="ECO:0000313" key="2">
    <source>
        <dbReference type="Proteomes" id="UP000236291"/>
    </source>
</evidence>
<dbReference type="Proteomes" id="UP000236291">
    <property type="component" value="Unassembled WGS sequence"/>
</dbReference>
<evidence type="ECO:0000313" key="1">
    <source>
        <dbReference type="EMBL" id="PNY11482.1"/>
    </source>
</evidence>
<comment type="caution">
    <text evidence="1">The sequence shown here is derived from an EMBL/GenBank/DDBJ whole genome shotgun (WGS) entry which is preliminary data.</text>
</comment>
<dbReference type="Pfam" id="PF14223">
    <property type="entry name" value="Retrotran_gag_2"/>
    <property type="match status" value="1"/>
</dbReference>
<dbReference type="AlphaFoldDB" id="A0A2K3P860"/>
<proteinExistence type="predicted"/>
<accession>A0A2K3P860</accession>
<protein>
    <submittedName>
        <fullName evidence="1">Cytochrome p450</fullName>
    </submittedName>
</protein>
<dbReference type="STRING" id="57577.A0A2K3P860"/>
<organism evidence="1 2">
    <name type="scientific">Trifolium pratense</name>
    <name type="common">Red clover</name>
    <dbReference type="NCBI Taxonomy" id="57577"/>
    <lineage>
        <taxon>Eukaryota</taxon>
        <taxon>Viridiplantae</taxon>
        <taxon>Streptophyta</taxon>
        <taxon>Embryophyta</taxon>
        <taxon>Tracheophyta</taxon>
        <taxon>Spermatophyta</taxon>
        <taxon>Magnoliopsida</taxon>
        <taxon>eudicotyledons</taxon>
        <taxon>Gunneridae</taxon>
        <taxon>Pentapetalae</taxon>
        <taxon>rosids</taxon>
        <taxon>fabids</taxon>
        <taxon>Fabales</taxon>
        <taxon>Fabaceae</taxon>
        <taxon>Papilionoideae</taxon>
        <taxon>50 kb inversion clade</taxon>
        <taxon>NPAAA clade</taxon>
        <taxon>Hologalegina</taxon>
        <taxon>IRL clade</taxon>
        <taxon>Trifolieae</taxon>
        <taxon>Trifolium</taxon>
    </lineage>
</organism>
<sequence length="112" mass="12777">MSAHLTHAVKYEMNDKAINDIIFCLRDKVLREVARETTVVAMLETKSIMEQLTESNKIIDDLVNIDVNLEDDDKAIHMLCALPKSFENFKDTKLYGKEGTVTLDKFQSALNQ</sequence>
<reference evidence="1 2" key="2">
    <citation type="journal article" date="2017" name="Front. Plant Sci.">
        <title>Gene Classification and Mining of Molecular Markers Useful in Red Clover (Trifolium pratense) Breeding.</title>
        <authorList>
            <person name="Istvanek J."/>
            <person name="Dluhosova J."/>
            <person name="Dluhos P."/>
            <person name="Patkova L."/>
            <person name="Nedelnik J."/>
            <person name="Repkova J."/>
        </authorList>
    </citation>
    <scope>NUCLEOTIDE SEQUENCE [LARGE SCALE GENOMIC DNA]</scope>
    <source>
        <strain evidence="2">cv. Tatra</strain>
        <tissue evidence="1">Young leaves</tissue>
    </source>
</reference>
<name>A0A2K3P860_TRIPR</name>
<reference evidence="1 2" key="1">
    <citation type="journal article" date="2014" name="Am. J. Bot.">
        <title>Genome assembly and annotation for red clover (Trifolium pratense; Fabaceae).</title>
        <authorList>
            <person name="Istvanek J."/>
            <person name="Jaros M."/>
            <person name="Krenek A."/>
            <person name="Repkova J."/>
        </authorList>
    </citation>
    <scope>NUCLEOTIDE SEQUENCE [LARGE SCALE GENOMIC DNA]</scope>
    <source>
        <strain evidence="2">cv. Tatra</strain>
        <tissue evidence="1">Young leaves</tissue>
    </source>
</reference>
<dbReference type="EMBL" id="ASHM01004568">
    <property type="protein sequence ID" value="PNY11482.1"/>
    <property type="molecule type" value="Genomic_DNA"/>
</dbReference>